<protein>
    <recommendedName>
        <fullName evidence="1">GIY-YIG domain-containing protein</fullName>
    </recommendedName>
</protein>
<dbReference type="InterPro" id="IPR000305">
    <property type="entry name" value="GIY-YIG_endonuc"/>
</dbReference>
<accession>A0A5D4M2D6</accession>
<evidence type="ECO:0000313" key="3">
    <source>
        <dbReference type="Proteomes" id="UP000325182"/>
    </source>
</evidence>
<feature type="domain" description="GIY-YIG" evidence="1">
    <location>
        <begin position="44"/>
        <end position="122"/>
    </location>
</feature>
<dbReference type="EMBL" id="VTEG01000028">
    <property type="protein sequence ID" value="TYR95742.1"/>
    <property type="molecule type" value="Genomic_DNA"/>
</dbReference>
<name>A0A5D4M2D6_9BACI</name>
<proteinExistence type="predicted"/>
<evidence type="ECO:0000259" key="1">
    <source>
        <dbReference type="Pfam" id="PF01541"/>
    </source>
</evidence>
<dbReference type="GO" id="GO:0004519">
    <property type="term" value="F:endonuclease activity"/>
    <property type="evidence" value="ECO:0007669"/>
    <property type="project" value="InterPro"/>
</dbReference>
<dbReference type="InterPro" id="IPR035901">
    <property type="entry name" value="GIY-YIG_endonuc_sf"/>
</dbReference>
<dbReference type="NCBIfam" id="TIGR01453">
    <property type="entry name" value="grpIintron_endo"/>
    <property type="match status" value="1"/>
</dbReference>
<sequence length="149" mass="18156">MKLKTDRKKFTDWEMQFMDRHLSFVEVWELGKESRRHHTQDLVGIYSFRNIETNKIYVGSSHHIFGRMQSHASSMRLGKHSYEEINEDFKKYGKNSFEFSILTYCSVSQLHTFEKRWLMFYNESGELYNQAELDKWDTPKGRYARKYWN</sequence>
<dbReference type="Gene3D" id="3.40.1440.10">
    <property type="entry name" value="GIY-YIG endonuclease"/>
    <property type="match status" value="1"/>
</dbReference>
<organism evidence="2 3">
    <name type="scientific">Rossellomorea vietnamensis</name>
    <dbReference type="NCBI Taxonomy" id="218284"/>
    <lineage>
        <taxon>Bacteria</taxon>
        <taxon>Bacillati</taxon>
        <taxon>Bacillota</taxon>
        <taxon>Bacilli</taxon>
        <taxon>Bacillales</taxon>
        <taxon>Bacillaceae</taxon>
        <taxon>Rossellomorea</taxon>
    </lineage>
</organism>
<dbReference type="InterPro" id="IPR006350">
    <property type="entry name" value="Intron_endoG1"/>
</dbReference>
<comment type="caution">
    <text evidence="2">The sequence shown here is derived from an EMBL/GenBank/DDBJ whole genome shotgun (WGS) entry which is preliminary data.</text>
</comment>
<evidence type="ECO:0000313" key="2">
    <source>
        <dbReference type="EMBL" id="TYR95742.1"/>
    </source>
</evidence>
<reference evidence="2 3" key="1">
    <citation type="submission" date="2019-08" db="EMBL/GenBank/DDBJ databases">
        <title>Bacillus genomes from the desert of Cuatro Cienegas, Coahuila.</title>
        <authorList>
            <person name="Olmedo-Alvarez G."/>
        </authorList>
    </citation>
    <scope>NUCLEOTIDE SEQUENCE [LARGE SCALE GENOMIC DNA]</scope>
    <source>
        <strain evidence="2 3">CH128b_4D</strain>
    </source>
</reference>
<gene>
    <name evidence="2" type="ORF">FZC84_21355</name>
</gene>
<dbReference type="RefSeq" id="WP_148955213.1">
    <property type="nucleotide sequence ID" value="NZ_VTEG01000028.1"/>
</dbReference>
<dbReference type="AlphaFoldDB" id="A0A5D4M2D6"/>
<dbReference type="Pfam" id="PF01541">
    <property type="entry name" value="GIY-YIG"/>
    <property type="match status" value="1"/>
</dbReference>
<dbReference type="SUPFAM" id="SSF82771">
    <property type="entry name" value="GIY-YIG endonuclease"/>
    <property type="match status" value="1"/>
</dbReference>
<dbReference type="Proteomes" id="UP000325182">
    <property type="component" value="Unassembled WGS sequence"/>
</dbReference>